<sequence>MIENEDFNAAPVFSTSTSITALYKVFIPGSLNCEAIVPKTGNSSWGVSQRLLLRIYCFFTSLSASNAPRLSNLFIATKSAKSNISIFSSWVAAPNSGVITYKDTSECSIISVSLCPIPEVSKIIKSYSAAFSTSTASFTCLDKAKLD</sequence>
<reference evidence="1 2" key="1">
    <citation type="journal article" date="2014" name="Genome Announc.">
        <title>Draft Genome Sequence of Marine Flavobacterium Jejuia pallidilutea Strain 11shimoA1 and Pigmentation Mutants.</title>
        <authorList>
            <person name="Takatani N."/>
            <person name="Nakanishi M."/>
            <person name="Meirelles P."/>
            <person name="Mino S."/>
            <person name="Suda W."/>
            <person name="Oshima K."/>
            <person name="Hattori M."/>
            <person name="Ohkuma M."/>
            <person name="Hosokawa M."/>
            <person name="Miyashita K."/>
            <person name="Thompson F.L."/>
            <person name="Niwa A."/>
            <person name="Sawabe T."/>
            <person name="Sawabe T."/>
        </authorList>
    </citation>
    <scope>NUCLEOTIDE SEQUENCE [LARGE SCALE GENOMIC DNA]</scope>
    <source>
        <strain evidence="2">JCM19302</strain>
    </source>
</reference>
<dbReference type="AlphaFoldDB" id="A0A090X0S1"/>
<accession>A0A090X0S1</accession>
<organism evidence="1 2">
    <name type="scientific">Jejuia pallidilutea</name>
    <dbReference type="NCBI Taxonomy" id="504487"/>
    <lineage>
        <taxon>Bacteria</taxon>
        <taxon>Pseudomonadati</taxon>
        <taxon>Bacteroidota</taxon>
        <taxon>Flavobacteriia</taxon>
        <taxon>Flavobacteriales</taxon>
        <taxon>Flavobacteriaceae</taxon>
        <taxon>Jejuia</taxon>
    </lineage>
</organism>
<gene>
    <name evidence="1" type="ORF">JCM19302_169</name>
</gene>
<protein>
    <submittedName>
        <fullName evidence="1">Uncharacterized protein</fullName>
    </submittedName>
</protein>
<dbReference type="EMBL" id="BBNS01000045">
    <property type="protein sequence ID" value="GAL73267.1"/>
    <property type="molecule type" value="Genomic_DNA"/>
</dbReference>
<dbReference type="Proteomes" id="UP000029646">
    <property type="component" value="Unassembled WGS sequence"/>
</dbReference>
<proteinExistence type="predicted"/>
<evidence type="ECO:0000313" key="1">
    <source>
        <dbReference type="EMBL" id="GAL73267.1"/>
    </source>
</evidence>
<evidence type="ECO:0000313" key="2">
    <source>
        <dbReference type="Proteomes" id="UP000029646"/>
    </source>
</evidence>
<name>A0A090X0S1_9FLAO</name>
<comment type="caution">
    <text evidence="1">The sequence shown here is derived from an EMBL/GenBank/DDBJ whole genome shotgun (WGS) entry which is preliminary data.</text>
</comment>